<evidence type="ECO:0000259" key="1">
    <source>
        <dbReference type="SMART" id="SM00228"/>
    </source>
</evidence>
<accession>A0A0H4PCT8</accession>
<dbReference type="OrthoDB" id="3521766at2"/>
<dbReference type="Gene3D" id="2.40.70.10">
    <property type="entry name" value="Acid Proteases"/>
    <property type="match status" value="2"/>
</dbReference>
<feature type="domain" description="PDZ" evidence="1">
    <location>
        <begin position="327"/>
        <end position="399"/>
    </location>
</feature>
<name>A0A0H4PCT8_9BACT</name>
<organism evidence="2 3">
    <name type="scientific">Cyclobacterium amurskyense</name>
    <dbReference type="NCBI Taxonomy" id="320787"/>
    <lineage>
        <taxon>Bacteria</taxon>
        <taxon>Pseudomonadati</taxon>
        <taxon>Bacteroidota</taxon>
        <taxon>Cytophagia</taxon>
        <taxon>Cytophagales</taxon>
        <taxon>Cyclobacteriaceae</taxon>
        <taxon>Cyclobacterium</taxon>
    </lineage>
</organism>
<dbReference type="KEGG" id="camu:CA2015_1194"/>
<dbReference type="InterPro" id="IPR001478">
    <property type="entry name" value="PDZ"/>
</dbReference>
<dbReference type="Gene3D" id="2.30.42.10">
    <property type="match status" value="1"/>
</dbReference>
<keyword evidence="3" id="KW-1185">Reference proteome</keyword>
<gene>
    <name evidence="2" type="ORF">CA2015_1194</name>
</gene>
<dbReference type="InterPro" id="IPR036034">
    <property type="entry name" value="PDZ_sf"/>
</dbReference>
<dbReference type="EMBL" id="CP012040">
    <property type="protein sequence ID" value="AKP50643.1"/>
    <property type="molecule type" value="Genomic_DNA"/>
</dbReference>
<evidence type="ECO:0000313" key="3">
    <source>
        <dbReference type="Proteomes" id="UP000036520"/>
    </source>
</evidence>
<dbReference type="RefSeq" id="WP_048641070.1">
    <property type="nucleotide sequence ID" value="NZ_CAXBGM010000065.1"/>
</dbReference>
<dbReference type="Proteomes" id="UP000036520">
    <property type="component" value="Chromosome"/>
</dbReference>
<evidence type="ECO:0000313" key="2">
    <source>
        <dbReference type="EMBL" id="AKP50643.1"/>
    </source>
</evidence>
<proteinExistence type="predicted"/>
<dbReference type="InterPro" id="IPR021109">
    <property type="entry name" value="Peptidase_aspartic_dom_sf"/>
</dbReference>
<protein>
    <submittedName>
        <fullName evidence="2">PDZ/DHR/GLGF domain protein</fullName>
    </submittedName>
</protein>
<sequence length="419" mass="47703">MYFKTKWQFFLLALILLVFSVEGQVPGFYLKRDQKKVVLPFIDSNSLILLPVSINGGPPVNFLFDTGVKSNIFFSKSIADELEMVYTRKLNLVGADGKTVLSASVSPNNHFDLGPIEGIFQAILVLDEDFLELEKVIGVPVYGVIGHEFFKNNPIKVDYDNGLITFYNRKSLKWKPFWFREIPIELQGNKPYINTTIKQIDGPDLEAKLLIDTGANHGLLLNQETSDEIKLPEVNIESSLGRSLGGDLEGHVARVKKLSIEGLNFRNVITSFPEKNEYSEVLINTGRMGSLGSELLNHMKLIIDYPRERILYKKGAKFKTPFKYDMSGLTVRVVSLEEKRYYVHQVREDSPGFRHGVRSMDEIVSINKIPAMFWELSDITELLRSEVGKVISLELLRMDPEDKDKTNIHKVTFLLEKLL</sequence>
<dbReference type="AlphaFoldDB" id="A0A0H4PCT8"/>
<dbReference type="STRING" id="320787.CA2015_1194"/>
<reference evidence="2 3" key="1">
    <citation type="submission" date="2015-07" db="EMBL/GenBank/DDBJ databases">
        <authorList>
            <person name="Kim K.M."/>
        </authorList>
    </citation>
    <scope>NUCLEOTIDE SEQUENCE [LARGE SCALE GENOMIC DNA]</scope>
    <source>
        <strain evidence="2 3">KCTC 12363</strain>
    </source>
</reference>
<dbReference type="SMART" id="SM00228">
    <property type="entry name" value="PDZ"/>
    <property type="match status" value="1"/>
</dbReference>
<dbReference type="Pfam" id="PF13650">
    <property type="entry name" value="Asp_protease_2"/>
    <property type="match status" value="2"/>
</dbReference>
<dbReference type="SUPFAM" id="SSF50156">
    <property type="entry name" value="PDZ domain-like"/>
    <property type="match status" value="1"/>
</dbReference>